<name>A0A7J7YV09_RHIFE</name>
<accession>A0A7J7YV09</accession>
<protein>
    <submittedName>
        <fullName evidence="1">von Willebrand factor A domain containing 7</fullName>
    </submittedName>
</protein>
<organism evidence="1 2">
    <name type="scientific">Rhinolophus ferrumequinum</name>
    <name type="common">Greater horseshoe bat</name>
    <dbReference type="NCBI Taxonomy" id="59479"/>
    <lineage>
        <taxon>Eukaryota</taxon>
        <taxon>Metazoa</taxon>
        <taxon>Chordata</taxon>
        <taxon>Craniata</taxon>
        <taxon>Vertebrata</taxon>
        <taxon>Euteleostomi</taxon>
        <taxon>Mammalia</taxon>
        <taxon>Eutheria</taxon>
        <taxon>Laurasiatheria</taxon>
        <taxon>Chiroptera</taxon>
        <taxon>Yinpterochiroptera</taxon>
        <taxon>Rhinolophoidea</taxon>
        <taxon>Rhinolophidae</taxon>
        <taxon>Rhinolophinae</taxon>
        <taxon>Rhinolophus</taxon>
    </lineage>
</organism>
<reference evidence="1 2" key="1">
    <citation type="journal article" date="2020" name="Nature">
        <title>Six reference-quality genomes reveal evolution of bat adaptations.</title>
        <authorList>
            <person name="Jebb D."/>
            <person name="Huang Z."/>
            <person name="Pippel M."/>
            <person name="Hughes G.M."/>
            <person name="Lavrichenko K."/>
            <person name="Devanna P."/>
            <person name="Winkler S."/>
            <person name="Jermiin L.S."/>
            <person name="Skirmuntt E.C."/>
            <person name="Katzourakis A."/>
            <person name="Burkitt-Gray L."/>
            <person name="Ray D.A."/>
            <person name="Sullivan K.A.M."/>
            <person name="Roscito J.G."/>
            <person name="Kirilenko B.M."/>
            <person name="Davalos L.M."/>
            <person name="Corthals A.P."/>
            <person name="Power M.L."/>
            <person name="Jones G."/>
            <person name="Ransome R.D."/>
            <person name="Dechmann D.K.N."/>
            <person name="Locatelli A.G."/>
            <person name="Puechmaille S.J."/>
            <person name="Fedrigo O."/>
            <person name="Jarvis E.D."/>
            <person name="Hiller M."/>
            <person name="Vernes S.C."/>
            <person name="Myers E.W."/>
            <person name="Teeling E.C."/>
        </authorList>
    </citation>
    <scope>NUCLEOTIDE SEQUENCE [LARGE SCALE GENOMIC DNA]</scope>
    <source>
        <strain evidence="1">MRhiFer1</strain>
        <tissue evidence="1">Lung</tissue>
    </source>
</reference>
<gene>
    <name evidence="1" type="ORF">mRhiFer1_018253</name>
</gene>
<proteinExistence type="predicted"/>
<sequence length="31" mass="3677">MPSSSSWCWPQPRRGISKKDHLCTSYRRVRA</sequence>
<dbReference type="Proteomes" id="UP000585614">
    <property type="component" value="Unassembled WGS sequence"/>
</dbReference>
<dbReference type="AlphaFoldDB" id="A0A7J7YV09"/>
<evidence type="ECO:0000313" key="1">
    <source>
        <dbReference type="EMBL" id="KAF6365645.1"/>
    </source>
</evidence>
<dbReference type="EMBL" id="JACAGC010000005">
    <property type="protein sequence ID" value="KAF6365645.1"/>
    <property type="molecule type" value="Genomic_DNA"/>
</dbReference>
<evidence type="ECO:0000313" key="2">
    <source>
        <dbReference type="Proteomes" id="UP000585614"/>
    </source>
</evidence>
<comment type="caution">
    <text evidence="1">The sequence shown here is derived from an EMBL/GenBank/DDBJ whole genome shotgun (WGS) entry which is preliminary data.</text>
</comment>